<dbReference type="PANTHER" id="PTHR43646:SF2">
    <property type="entry name" value="GLYCOSYLTRANSFERASE 2-LIKE DOMAIN-CONTAINING PROTEIN"/>
    <property type="match status" value="1"/>
</dbReference>
<keyword evidence="3" id="KW-0328">Glycosyltransferase</keyword>
<accession>A0A4Q5IUL3</accession>
<evidence type="ECO:0000256" key="3">
    <source>
        <dbReference type="ARBA" id="ARBA00022676"/>
    </source>
</evidence>
<evidence type="ECO:0000256" key="1">
    <source>
        <dbReference type="ARBA" id="ARBA00004236"/>
    </source>
</evidence>
<dbReference type="OrthoDB" id="3177103at2"/>
<evidence type="ECO:0000256" key="8">
    <source>
        <dbReference type="ARBA" id="ARBA00038120"/>
    </source>
</evidence>
<keyword evidence="12" id="KW-1185">Reference proteome</keyword>
<sequence>MPDKTADVVVIVPTLGERVDTLGASLASALGQDDVRVRVVVVVPESATTARVMAGDMGATVVDDPGRGLSAAVNAGLDSVEEERYYAWLNDDDFLAPGALAALRDMLDNDPDASVAFGACTYIDPEGRPIGVSRAGDVATRILGWGPDLVPQPSALHRLAHVRRAGRYDETLRYAMDLDMLLRLRRLGPFLSTKRVVSSFRWHPESLTVANRRHSLAESEMVKHRYLSRRTRRLAPLWDLPVRLATHVAARQVNRKASKVALAHATS</sequence>
<dbReference type="InterPro" id="IPR029044">
    <property type="entry name" value="Nucleotide-diphossugar_trans"/>
</dbReference>
<comment type="caution">
    <text evidence="11">The sequence shown here is derived from an EMBL/GenBank/DDBJ whole genome shotgun (WGS) entry which is preliminary data.</text>
</comment>
<evidence type="ECO:0000256" key="7">
    <source>
        <dbReference type="ARBA" id="ARBA00037904"/>
    </source>
</evidence>
<keyword evidence="5" id="KW-0472">Membrane</keyword>
<keyword evidence="2" id="KW-1003">Cell membrane</keyword>
<dbReference type="PANTHER" id="PTHR43646">
    <property type="entry name" value="GLYCOSYLTRANSFERASE"/>
    <property type="match status" value="1"/>
</dbReference>
<evidence type="ECO:0000256" key="6">
    <source>
        <dbReference type="ARBA" id="ARBA00037281"/>
    </source>
</evidence>
<dbReference type="Proteomes" id="UP000291189">
    <property type="component" value="Unassembled WGS sequence"/>
</dbReference>
<reference evidence="11 12" key="1">
    <citation type="submission" date="2019-01" db="EMBL/GenBank/DDBJ databases">
        <title>Nocardioides guangzhouensis sp. nov., an actinobacterium isolated from soil.</title>
        <authorList>
            <person name="Fu Y."/>
            <person name="Cai Y."/>
            <person name="Lin Z."/>
            <person name="Chen P."/>
        </authorList>
    </citation>
    <scope>NUCLEOTIDE SEQUENCE [LARGE SCALE GENOMIC DNA]</scope>
    <source>
        <strain evidence="11 12">NBRC 105384</strain>
    </source>
</reference>
<evidence type="ECO:0000259" key="10">
    <source>
        <dbReference type="Pfam" id="PF00535"/>
    </source>
</evidence>
<organism evidence="11 12">
    <name type="scientific">Nocardioides iriomotensis</name>
    <dbReference type="NCBI Taxonomy" id="715784"/>
    <lineage>
        <taxon>Bacteria</taxon>
        <taxon>Bacillati</taxon>
        <taxon>Actinomycetota</taxon>
        <taxon>Actinomycetes</taxon>
        <taxon>Propionibacteriales</taxon>
        <taxon>Nocardioidaceae</taxon>
        <taxon>Nocardioides</taxon>
    </lineage>
</organism>
<comment type="subcellular location">
    <subcellularLocation>
        <location evidence="1">Cell membrane</location>
    </subcellularLocation>
</comment>
<evidence type="ECO:0000256" key="9">
    <source>
        <dbReference type="ARBA" id="ARBA00040345"/>
    </source>
</evidence>
<comment type="function">
    <text evidence="6">Catalyzes the glycosylation of 4,4'-diaponeurosporenoate, i.e. the esterification of glucose at the C1'' position with the carboxyl group of 4,4'-diaponeurosporenic acid, to form glycosyl-4,4'-diaponeurosporenoate. This is a step in the biosynthesis of staphyloxanthin, an orange pigment present in most staphylococci strains.</text>
</comment>
<dbReference type="GO" id="GO:0005886">
    <property type="term" value="C:plasma membrane"/>
    <property type="evidence" value="ECO:0007669"/>
    <property type="project" value="UniProtKB-SubCell"/>
</dbReference>
<gene>
    <name evidence="11" type="ORF">ETU37_21445</name>
</gene>
<dbReference type="SUPFAM" id="SSF53448">
    <property type="entry name" value="Nucleotide-diphospho-sugar transferases"/>
    <property type="match status" value="1"/>
</dbReference>
<name>A0A4Q5IUL3_9ACTN</name>
<evidence type="ECO:0000313" key="11">
    <source>
        <dbReference type="EMBL" id="RYU09600.1"/>
    </source>
</evidence>
<proteinExistence type="inferred from homology"/>
<dbReference type="RefSeq" id="WP_129989365.1">
    <property type="nucleotide sequence ID" value="NZ_SDPU01000035.1"/>
</dbReference>
<keyword evidence="4 11" id="KW-0808">Transferase</keyword>
<dbReference type="EMBL" id="SDPU01000035">
    <property type="protein sequence ID" value="RYU09600.1"/>
    <property type="molecule type" value="Genomic_DNA"/>
</dbReference>
<comment type="pathway">
    <text evidence="7">Carotenoid biosynthesis; staphyloxanthin biosynthesis; staphyloxanthin from farnesyl diphosphate: step 4/5.</text>
</comment>
<protein>
    <recommendedName>
        <fullName evidence="9">4,4'-diaponeurosporenoate glycosyltransferase</fullName>
    </recommendedName>
</protein>
<dbReference type="Gene3D" id="3.90.550.10">
    <property type="entry name" value="Spore Coat Polysaccharide Biosynthesis Protein SpsA, Chain A"/>
    <property type="match status" value="1"/>
</dbReference>
<dbReference type="InterPro" id="IPR001173">
    <property type="entry name" value="Glyco_trans_2-like"/>
</dbReference>
<dbReference type="Pfam" id="PF00535">
    <property type="entry name" value="Glycos_transf_2"/>
    <property type="match status" value="1"/>
</dbReference>
<evidence type="ECO:0000256" key="4">
    <source>
        <dbReference type="ARBA" id="ARBA00022679"/>
    </source>
</evidence>
<comment type="similarity">
    <text evidence="8">Belongs to the glycosyltransferase 2 family. CrtQ subfamily.</text>
</comment>
<evidence type="ECO:0000313" key="12">
    <source>
        <dbReference type="Proteomes" id="UP000291189"/>
    </source>
</evidence>
<dbReference type="AlphaFoldDB" id="A0A4Q5IUL3"/>
<dbReference type="GO" id="GO:0016757">
    <property type="term" value="F:glycosyltransferase activity"/>
    <property type="evidence" value="ECO:0007669"/>
    <property type="project" value="UniProtKB-KW"/>
</dbReference>
<feature type="domain" description="Glycosyltransferase 2-like" evidence="10">
    <location>
        <begin position="10"/>
        <end position="126"/>
    </location>
</feature>
<evidence type="ECO:0000256" key="5">
    <source>
        <dbReference type="ARBA" id="ARBA00023136"/>
    </source>
</evidence>
<evidence type="ECO:0000256" key="2">
    <source>
        <dbReference type="ARBA" id="ARBA00022475"/>
    </source>
</evidence>